<evidence type="ECO:0000256" key="1">
    <source>
        <dbReference type="ARBA" id="ARBA00001968"/>
    </source>
</evidence>
<dbReference type="EMBL" id="JARBHB010000009">
    <property type="protein sequence ID" value="KAJ8875257.1"/>
    <property type="molecule type" value="Genomic_DNA"/>
</dbReference>
<dbReference type="InterPro" id="IPR027806">
    <property type="entry name" value="HARBI1_dom"/>
</dbReference>
<comment type="cofactor">
    <cofactor evidence="1">
        <name>a divalent metal cation</name>
        <dbReference type="ChEBI" id="CHEBI:60240"/>
    </cofactor>
</comment>
<accession>A0ABQ9GTB2</accession>
<reference evidence="4 5" key="1">
    <citation type="submission" date="2023-02" db="EMBL/GenBank/DDBJ databases">
        <title>LHISI_Scaffold_Assembly.</title>
        <authorList>
            <person name="Stuart O.P."/>
            <person name="Cleave R."/>
            <person name="Magrath M.J.L."/>
            <person name="Mikheyev A.S."/>
        </authorList>
    </citation>
    <scope>NUCLEOTIDE SEQUENCE [LARGE SCALE GENOMIC DNA]</scope>
    <source>
        <strain evidence="4">Daus_M_001</strain>
        <tissue evidence="4">Leg muscle</tissue>
    </source>
</reference>
<protein>
    <recommendedName>
        <fullName evidence="3">DDE Tnp4 domain-containing protein</fullName>
    </recommendedName>
</protein>
<feature type="domain" description="DDE Tnp4" evidence="3">
    <location>
        <begin position="3"/>
        <end position="67"/>
    </location>
</feature>
<keyword evidence="5" id="KW-1185">Reference proteome</keyword>
<dbReference type="Proteomes" id="UP001159363">
    <property type="component" value="Chromosome 8"/>
</dbReference>
<evidence type="ECO:0000259" key="3">
    <source>
        <dbReference type="Pfam" id="PF13359"/>
    </source>
</evidence>
<dbReference type="Pfam" id="PF13359">
    <property type="entry name" value="DDE_Tnp_4"/>
    <property type="match status" value="1"/>
</dbReference>
<comment type="caution">
    <text evidence="4">The sequence shown here is derived from an EMBL/GenBank/DDBJ whole genome shotgun (WGS) entry which is preliminary data.</text>
</comment>
<name>A0ABQ9GTB2_9NEOP</name>
<evidence type="ECO:0000313" key="4">
    <source>
        <dbReference type="EMBL" id="KAJ8875257.1"/>
    </source>
</evidence>
<organism evidence="4 5">
    <name type="scientific">Dryococelus australis</name>
    <dbReference type="NCBI Taxonomy" id="614101"/>
    <lineage>
        <taxon>Eukaryota</taxon>
        <taxon>Metazoa</taxon>
        <taxon>Ecdysozoa</taxon>
        <taxon>Arthropoda</taxon>
        <taxon>Hexapoda</taxon>
        <taxon>Insecta</taxon>
        <taxon>Pterygota</taxon>
        <taxon>Neoptera</taxon>
        <taxon>Polyneoptera</taxon>
        <taxon>Phasmatodea</taxon>
        <taxon>Verophasmatodea</taxon>
        <taxon>Anareolatae</taxon>
        <taxon>Phasmatidae</taxon>
        <taxon>Eurycanthinae</taxon>
        <taxon>Dryococelus</taxon>
    </lineage>
</organism>
<gene>
    <name evidence="4" type="ORF">PR048_023152</name>
</gene>
<proteinExistence type="predicted"/>
<keyword evidence="2" id="KW-0479">Metal-binding</keyword>
<evidence type="ECO:0000256" key="2">
    <source>
        <dbReference type="ARBA" id="ARBA00022723"/>
    </source>
</evidence>
<sequence length="130" mass="14659">MVMTPFANADENTPEARYNACHMSTRSCVERCIRVLKGRFLCIKERVLKYDLVKVAFIVNACAVLHNFALRVRLPLPPLYFDGHDLENMKGVVLAESLLGARKSARNLREEGSLVCNILVARHFQVADAQ</sequence>
<evidence type="ECO:0000313" key="5">
    <source>
        <dbReference type="Proteomes" id="UP001159363"/>
    </source>
</evidence>